<protein>
    <submittedName>
        <fullName evidence="1">TIGR02117 family protein</fullName>
    </submittedName>
</protein>
<organism evidence="1 2">
    <name type="scientific">Hymenobacter rubripertinctus</name>
    <dbReference type="NCBI Taxonomy" id="2029981"/>
    <lineage>
        <taxon>Bacteria</taxon>
        <taxon>Pseudomonadati</taxon>
        <taxon>Bacteroidota</taxon>
        <taxon>Cytophagia</taxon>
        <taxon>Cytophagales</taxon>
        <taxon>Hymenobacteraceae</taxon>
        <taxon>Hymenobacter</taxon>
    </lineage>
</organism>
<evidence type="ECO:0000313" key="2">
    <source>
        <dbReference type="Proteomes" id="UP000284250"/>
    </source>
</evidence>
<dbReference type="Proteomes" id="UP000284250">
    <property type="component" value="Unassembled WGS sequence"/>
</dbReference>
<evidence type="ECO:0000313" key="1">
    <source>
        <dbReference type="EMBL" id="RIY09740.1"/>
    </source>
</evidence>
<comment type="caution">
    <text evidence="1">The sequence shown here is derived from an EMBL/GenBank/DDBJ whole genome shotgun (WGS) entry which is preliminary data.</text>
</comment>
<reference evidence="1 2" key="2">
    <citation type="submission" date="2019-01" db="EMBL/GenBank/DDBJ databases">
        <title>Hymenobacter humicola sp. nov., isolated from soils in Antarctica.</title>
        <authorList>
            <person name="Sedlacek I."/>
            <person name="Holochova P."/>
            <person name="Kralova S."/>
            <person name="Pantucek R."/>
            <person name="Stankova E."/>
            <person name="Vrbovska V."/>
            <person name="Kristofova L."/>
            <person name="Svec P."/>
            <person name="Busse H.-J."/>
        </authorList>
    </citation>
    <scope>NUCLEOTIDE SEQUENCE [LARGE SCALE GENOMIC DNA]</scope>
    <source>
        <strain evidence="1 2">CCM 8852</strain>
    </source>
</reference>
<dbReference type="Pfam" id="PF09601">
    <property type="entry name" value="DUF2459"/>
    <property type="match status" value="1"/>
</dbReference>
<dbReference type="NCBIfam" id="TIGR02117">
    <property type="entry name" value="chp_urease_rgn"/>
    <property type="match status" value="1"/>
</dbReference>
<keyword evidence="2" id="KW-1185">Reference proteome</keyword>
<dbReference type="AlphaFoldDB" id="A0A418QX36"/>
<dbReference type="RefSeq" id="WP_119655884.1">
    <property type="nucleotide sequence ID" value="NZ_JBHUOI010000010.1"/>
</dbReference>
<dbReference type="EMBL" id="QYCN01000015">
    <property type="protein sequence ID" value="RIY09740.1"/>
    <property type="molecule type" value="Genomic_DNA"/>
</dbReference>
<name>A0A418QX36_9BACT</name>
<reference evidence="1 2" key="1">
    <citation type="submission" date="2018-09" db="EMBL/GenBank/DDBJ databases">
        <authorList>
            <person name="Zeman M."/>
            <person name="Pardy F."/>
        </authorList>
    </citation>
    <scope>NUCLEOTIDE SEQUENCE [LARGE SCALE GENOMIC DNA]</scope>
    <source>
        <strain evidence="1 2">CCM 8852</strain>
    </source>
</reference>
<gene>
    <name evidence="1" type="ORF">D0T11_11195</name>
</gene>
<accession>A0A418QX36</accession>
<sequence>MAVFVAFILLLMTGTLVPANRQFRQTPGGVPVYLVSNGLHTDVLVPLREAQTGQDWLRELGQPALTARFGRARFVAFGWGNERFYLGSMGGKIPGPGAVAGALLPSRTLLHVRFYPAAPDSGRYVVPLRISAGQYERLTQYIRASFAAPDSVGGRPLRQAAGYSSHDFFFRATGRYHALRTCNDWTNQGLHRAGLRAALKTPLAAPVLFQARRTPPPPAPEN</sequence>
<dbReference type="InterPro" id="IPR011727">
    <property type="entry name" value="CHP02117"/>
</dbReference>
<dbReference type="OrthoDB" id="211174at2"/>
<proteinExistence type="predicted"/>